<feature type="compositionally biased region" description="Polar residues" evidence="1">
    <location>
        <begin position="10"/>
        <end position="21"/>
    </location>
</feature>
<protein>
    <recommendedName>
        <fullName evidence="2">Retrotransposon Copia-like N-terminal domain-containing protein</fullName>
    </recommendedName>
</protein>
<evidence type="ECO:0000313" key="4">
    <source>
        <dbReference type="Proteomes" id="UP001168098"/>
    </source>
</evidence>
<dbReference type="AlphaFoldDB" id="A0AA38YWY7"/>
<dbReference type="PANTHER" id="PTHR37610:SF97">
    <property type="entry name" value="RETROTRANSPOSON GAG DOMAIN-CONTAINING PROTEIN"/>
    <property type="match status" value="1"/>
</dbReference>
<evidence type="ECO:0000259" key="2">
    <source>
        <dbReference type="Pfam" id="PF14244"/>
    </source>
</evidence>
<reference evidence="3 4" key="1">
    <citation type="journal article" date="2023" name="BMC Biotechnol.">
        <title>Vitis rotundifolia cv Carlos genome sequencing.</title>
        <authorList>
            <person name="Huff M."/>
            <person name="Hulse-Kemp A."/>
            <person name="Scheffler B."/>
            <person name="Youngblood R."/>
            <person name="Simpson S."/>
            <person name="Babiker E."/>
            <person name="Staton M."/>
        </authorList>
    </citation>
    <scope>NUCLEOTIDE SEQUENCE [LARGE SCALE GENOMIC DNA]</scope>
    <source>
        <tissue evidence="3">Leaf</tissue>
    </source>
</reference>
<evidence type="ECO:0000313" key="3">
    <source>
        <dbReference type="EMBL" id="KAJ9677969.1"/>
    </source>
</evidence>
<proteinExistence type="predicted"/>
<comment type="caution">
    <text evidence="3">The sequence shown here is derived from an EMBL/GenBank/DDBJ whole genome shotgun (WGS) entry which is preliminary data.</text>
</comment>
<keyword evidence="4" id="KW-1185">Reference proteome</keyword>
<dbReference type="Pfam" id="PF14244">
    <property type="entry name" value="Retrotran_gag_3"/>
    <property type="match status" value="1"/>
</dbReference>
<organism evidence="3 4">
    <name type="scientific">Vitis rotundifolia</name>
    <name type="common">Muscadine grape</name>
    <dbReference type="NCBI Taxonomy" id="103349"/>
    <lineage>
        <taxon>Eukaryota</taxon>
        <taxon>Viridiplantae</taxon>
        <taxon>Streptophyta</taxon>
        <taxon>Embryophyta</taxon>
        <taxon>Tracheophyta</taxon>
        <taxon>Spermatophyta</taxon>
        <taxon>Magnoliopsida</taxon>
        <taxon>eudicotyledons</taxon>
        <taxon>Gunneridae</taxon>
        <taxon>Pentapetalae</taxon>
        <taxon>rosids</taxon>
        <taxon>Vitales</taxon>
        <taxon>Vitaceae</taxon>
        <taxon>Viteae</taxon>
        <taxon>Vitis</taxon>
    </lineage>
</organism>
<dbReference type="Proteomes" id="UP001168098">
    <property type="component" value="Unassembled WGS sequence"/>
</dbReference>
<dbReference type="EMBL" id="JARBHA010000017">
    <property type="protein sequence ID" value="KAJ9677969.1"/>
    <property type="molecule type" value="Genomic_DNA"/>
</dbReference>
<feature type="domain" description="Retrotransposon Copia-like N-terminal" evidence="2">
    <location>
        <begin position="34"/>
        <end position="76"/>
    </location>
</feature>
<accession>A0AA38YWY7</accession>
<sequence>MAQGGFPNCSAINTSNSSPMEDSNSLYFFPNGDHSRLFLVYHVLNDNNYNTWSRAMLMALIVKNKVGLIDENIPCPNADNLLYNS</sequence>
<evidence type="ECO:0000256" key="1">
    <source>
        <dbReference type="SAM" id="MobiDB-lite"/>
    </source>
</evidence>
<name>A0AA38YWY7_VITRO</name>
<dbReference type="PANTHER" id="PTHR37610">
    <property type="entry name" value="CCHC-TYPE DOMAIN-CONTAINING PROTEIN"/>
    <property type="match status" value="1"/>
</dbReference>
<feature type="region of interest" description="Disordered" evidence="1">
    <location>
        <begin position="1"/>
        <end position="21"/>
    </location>
</feature>
<dbReference type="InterPro" id="IPR029472">
    <property type="entry name" value="Copia-like_N"/>
</dbReference>
<gene>
    <name evidence="3" type="ORF">PVL29_022756</name>
</gene>